<organism evidence="1 2">
    <name type="scientific">Anaerobranca californiensis DSM 14826</name>
    <dbReference type="NCBI Taxonomy" id="1120989"/>
    <lineage>
        <taxon>Bacteria</taxon>
        <taxon>Bacillati</taxon>
        <taxon>Bacillota</taxon>
        <taxon>Clostridia</taxon>
        <taxon>Eubacteriales</taxon>
        <taxon>Proteinivoracaceae</taxon>
        <taxon>Anaerobranca</taxon>
    </lineage>
</organism>
<keyword evidence="1" id="KW-0489">Methyltransferase</keyword>
<evidence type="ECO:0000313" key="1">
    <source>
        <dbReference type="EMBL" id="SHJ55783.1"/>
    </source>
</evidence>
<gene>
    <name evidence="1" type="ORF">SAMN02745227_00044</name>
</gene>
<dbReference type="OrthoDB" id="1653798at2"/>
<dbReference type="Gene3D" id="3.40.50.150">
    <property type="entry name" value="Vaccinia Virus protein VP39"/>
    <property type="match status" value="1"/>
</dbReference>
<dbReference type="SUPFAM" id="SSF53335">
    <property type="entry name" value="S-adenosyl-L-methionine-dependent methyltransferases"/>
    <property type="match status" value="1"/>
</dbReference>
<keyword evidence="2" id="KW-1185">Reference proteome</keyword>
<dbReference type="PANTHER" id="PTHR36112:SF1">
    <property type="entry name" value="RIBOSOMAL RNA SMALL SUBUNIT METHYLTRANSFERASE J"/>
    <property type="match status" value="1"/>
</dbReference>
<dbReference type="AlphaFoldDB" id="A0A1M6KA55"/>
<proteinExistence type="predicted"/>
<keyword evidence="1" id="KW-0808">Transferase</keyword>
<reference evidence="2" key="1">
    <citation type="submission" date="2016-11" db="EMBL/GenBank/DDBJ databases">
        <authorList>
            <person name="Varghese N."/>
            <person name="Submissions S."/>
        </authorList>
    </citation>
    <scope>NUCLEOTIDE SEQUENCE [LARGE SCALE GENOMIC DNA]</scope>
    <source>
        <strain evidence="2">DSM 14826</strain>
    </source>
</reference>
<evidence type="ECO:0000313" key="2">
    <source>
        <dbReference type="Proteomes" id="UP000243547"/>
    </source>
</evidence>
<dbReference type="InterPro" id="IPR007536">
    <property type="entry name" value="16SrRNA_methylTrfase_J"/>
</dbReference>
<dbReference type="STRING" id="1120989.SAMN02745227_00044"/>
<dbReference type="Pfam" id="PF04445">
    <property type="entry name" value="SAM_MT"/>
    <property type="match status" value="1"/>
</dbReference>
<dbReference type="RefSeq" id="WP_072905202.1">
    <property type="nucleotide sequence ID" value="NZ_FRAI01000005.1"/>
</dbReference>
<dbReference type="Proteomes" id="UP000243547">
    <property type="component" value="Unassembled WGS sequence"/>
</dbReference>
<dbReference type="InterPro" id="IPR029063">
    <property type="entry name" value="SAM-dependent_MTases_sf"/>
</dbReference>
<accession>A0A1M6KA55</accession>
<dbReference type="GO" id="GO:0008990">
    <property type="term" value="F:rRNA (guanine-N2-)-methyltransferase activity"/>
    <property type="evidence" value="ECO:0007669"/>
    <property type="project" value="InterPro"/>
</dbReference>
<name>A0A1M6KA55_9FIRM</name>
<dbReference type="PANTHER" id="PTHR36112">
    <property type="entry name" value="RIBOSOMAL RNA SMALL SUBUNIT METHYLTRANSFERASE J"/>
    <property type="match status" value="1"/>
</dbReference>
<sequence>MNIIITTAQRPDDNLITKGLNYSKSLDIPFIPREKIGNLSKGTTAYLVVTKEGLVCHYQNHKLFYHPSMAMLRIKGINNGNEDIFTTICGDIKGFSILDCTMGFGADSLVWSFLSGENGSITALEKNKIIYAIVSEGLKGNYSKWKEINDFARRIKPLNEDYVQFLSNCPTNTFDIVYFDPMFDIPIEKSSHLQPLRLFAEKGSLTKEIINIGKRVAKKLVIVKNNRNYDFSKIGITETFSKKSSNVKYGIIRLNKGE</sequence>
<dbReference type="EMBL" id="FRAI01000005">
    <property type="protein sequence ID" value="SHJ55783.1"/>
    <property type="molecule type" value="Genomic_DNA"/>
</dbReference>
<protein>
    <submittedName>
        <fullName evidence="1">Putative SAM-dependent methyltransferase</fullName>
    </submittedName>
</protein>